<dbReference type="PANTHER" id="PTHR22624">
    <property type="entry name" value="CYSTEINE PROTEASE ATG4"/>
    <property type="match status" value="1"/>
</dbReference>
<dbReference type="PANTHER" id="PTHR22624:SF49">
    <property type="entry name" value="CYSTEINE PROTEASE"/>
    <property type="match status" value="1"/>
</dbReference>
<dbReference type="WBParaSite" id="OFLC_0001161301-mRNA-1">
    <property type="protein sequence ID" value="OFLC_0001161301-mRNA-1"/>
    <property type="gene ID" value="OFLC_0001161301"/>
</dbReference>
<dbReference type="STRING" id="387005.A0A183HVV1"/>
<proteinExistence type="inferred from homology"/>
<keyword evidence="5 11" id="KW-0645">Protease</keyword>
<reference evidence="15" key="1">
    <citation type="submission" date="2016-06" db="UniProtKB">
        <authorList>
            <consortium name="WormBaseParasite"/>
        </authorList>
    </citation>
    <scope>IDENTIFICATION</scope>
</reference>
<keyword evidence="7" id="KW-0788">Thiol protease</keyword>
<dbReference type="GO" id="GO:0016485">
    <property type="term" value="P:protein processing"/>
    <property type="evidence" value="ECO:0007669"/>
    <property type="project" value="TreeGrafter"/>
</dbReference>
<comment type="function">
    <text evidence="11">Cysteine protease that plays a key role in autophagy by mediating both proteolytic activation and delipidation of ATG8 family proteins.</text>
</comment>
<sequence length="141" mass="16381">MCKLFVFISGKDTILKLIHNWAFFQLPQCVGIIGGRPNHALYFCGIADNNLLYLDPHFCQDFVDLDETTTTRDKCDGYVEIKNDEFRDSTYHCPFILSTKFDRVDPSLALGFFCHTEDDYNDLAQRLRTVHFHFSKRSSLV</sequence>
<evidence type="ECO:0000256" key="11">
    <source>
        <dbReference type="RuleBase" id="RU363115"/>
    </source>
</evidence>
<dbReference type="GO" id="GO:0034727">
    <property type="term" value="P:piecemeal microautophagy of the nucleus"/>
    <property type="evidence" value="ECO:0007669"/>
    <property type="project" value="TreeGrafter"/>
</dbReference>
<dbReference type="EC" id="3.4.22.-" evidence="11"/>
<comment type="catalytic activity">
    <reaction evidence="10">
        <text>[protein]-C-terminal L-amino acid-glycyl-phosphatidylethanolamide + H2O = [protein]-C-terminal L-amino acid-glycine + a 1,2-diacyl-sn-glycero-3-phosphoethanolamine</text>
        <dbReference type="Rhea" id="RHEA:67548"/>
        <dbReference type="Rhea" id="RHEA-COMP:17323"/>
        <dbReference type="Rhea" id="RHEA-COMP:17324"/>
        <dbReference type="ChEBI" id="CHEBI:15377"/>
        <dbReference type="ChEBI" id="CHEBI:64612"/>
        <dbReference type="ChEBI" id="CHEBI:172940"/>
        <dbReference type="ChEBI" id="CHEBI:172941"/>
    </reaction>
    <physiologicalReaction direction="left-to-right" evidence="10">
        <dbReference type="Rhea" id="RHEA:67549"/>
    </physiologicalReaction>
</comment>
<evidence type="ECO:0000256" key="5">
    <source>
        <dbReference type="ARBA" id="ARBA00022670"/>
    </source>
</evidence>
<dbReference type="GO" id="GO:0005737">
    <property type="term" value="C:cytoplasm"/>
    <property type="evidence" value="ECO:0007669"/>
    <property type="project" value="UniProtKB-SubCell"/>
</dbReference>
<dbReference type="InterPro" id="IPR005078">
    <property type="entry name" value="Peptidase_C54"/>
</dbReference>
<evidence type="ECO:0000256" key="4">
    <source>
        <dbReference type="ARBA" id="ARBA00022490"/>
    </source>
</evidence>
<keyword evidence="4 11" id="KW-0963">Cytoplasm</keyword>
<dbReference type="GO" id="GO:0000423">
    <property type="term" value="P:mitophagy"/>
    <property type="evidence" value="ECO:0007669"/>
    <property type="project" value="TreeGrafter"/>
</dbReference>
<keyword evidence="14" id="KW-1185">Reference proteome</keyword>
<evidence type="ECO:0000256" key="1">
    <source>
        <dbReference type="ARBA" id="ARBA00004496"/>
    </source>
</evidence>
<dbReference type="Pfam" id="PF03416">
    <property type="entry name" value="Peptidase_C54"/>
    <property type="match status" value="1"/>
</dbReference>
<dbReference type="EMBL" id="UZAJ01017008">
    <property type="protein sequence ID" value="VDO77856.1"/>
    <property type="molecule type" value="Genomic_DNA"/>
</dbReference>
<organism evidence="15">
    <name type="scientific">Onchocerca flexuosa</name>
    <dbReference type="NCBI Taxonomy" id="387005"/>
    <lineage>
        <taxon>Eukaryota</taxon>
        <taxon>Metazoa</taxon>
        <taxon>Ecdysozoa</taxon>
        <taxon>Nematoda</taxon>
        <taxon>Chromadorea</taxon>
        <taxon>Rhabditida</taxon>
        <taxon>Spirurina</taxon>
        <taxon>Spiruromorpha</taxon>
        <taxon>Filarioidea</taxon>
        <taxon>Onchocercidae</taxon>
        <taxon>Onchocerca</taxon>
    </lineage>
</organism>
<gene>
    <name evidence="13" type="ORF">OFLC_LOCUS11612</name>
</gene>
<evidence type="ECO:0000313" key="15">
    <source>
        <dbReference type="WBParaSite" id="OFLC_0001161301-mRNA-1"/>
    </source>
</evidence>
<dbReference type="InterPro" id="IPR038765">
    <property type="entry name" value="Papain-like_cys_pep_sf"/>
</dbReference>
<keyword evidence="8 11" id="KW-0653">Protein transport</keyword>
<dbReference type="Proteomes" id="UP000267606">
    <property type="component" value="Unassembled WGS sequence"/>
</dbReference>
<dbReference type="SUPFAM" id="SSF54001">
    <property type="entry name" value="Cysteine proteinases"/>
    <property type="match status" value="1"/>
</dbReference>
<evidence type="ECO:0000256" key="6">
    <source>
        <dbReference type="ARBA" id="ARBA00022801"/>
    </source>
</evidence>
<dbReference type="GO" id="GO:0000045">
    <property type="term" value="P:autophagosome assembly"/>
    <property type="evidence" value="ECO:0007669"/>
    <property type="project" value="TreeGrafter"/>
</dbReference>
<dbReference type="AlphaFoldDB" id="A0A183HVV1"/>
<name>A0A183HVV1_9BILA</name>
<keyword evidence="3" id="KW-0813">Transport</keyword>
<evidence type="ECO:0000256" key="10">
    <source>
        <dbReference type="ARBA" id="ARBA00029362"/>
    </source>
</evidence>
<evidence type="ECO:0000313" key="14">
    <source>
        <dbReference type="Proteomes" id="UP000267606"/>
    </source>
</evidence>
<keyword evidence="6 11" id="KW-0378">Hydrolase</keyword>
<dbReference type="GO" id="GO:0035973">
    <property type="term" value="P:aggrephagy"/>
    <property type="evidence" value="ECO:0007669"/>
    <property type="project" value="TreeGrafter"/>
</dbReference>
<feature type="domain" description="Peptidase C54 catalytic" evidence="12">
    <location>
        <begin position="22"/>
        <end position="125"/>
    </location>
</feature>
<dbReference type="InterPro" id="IPR046792">
    <property type="entry name" value="Peptidase_C54_cat"/>
</dbReference>
<comment type="subcellular location">
    <subcellularLocation>
        <location evidence="1 11">Cytoplasm</location>
    </subcellularLocation>
</comment>
<keyword evidence="9 11" id="KW-0072">Autophagy</keyword>
<comment type="similarity">
    <text evidence="2 11">Belongs to the peptidase C54 family.</text>
</comment>
<evidence type="ECO:0000256" key="3">
    <source>
        <dbReference type="ARBA" id="ARBA00022448"/>
    </source>
</evidence>
<protein>
    <recommendedName>
        <fullName evidence="11">Cysteine protease</fullName>
        <ecNumber evidence="11">3.4.22.-</ecNumber>
    </recommendedName>
</protein>
<evidence type="ECO:0000256" key="9">
    <source>
        <dbReference type="ARBA" id="ARBA00023006"/>
    </source>
</evidence>
<evidence type="ECO:0000256" key="8">
    <source>
        <dbReference type="ARBA" id="ARBA00022927"/>
    </source>
</evidence>
<evidence type="ECO:0000256" key="2">
    <source>
        <dbReference type="ARBA" id="ARBA00010958"/>
    </source>
</evidence>
<evidence type="ECO:0000256" key="7">
    <source>
        <dbReference type="ARBA" id="ARBA00022807"/>
    </source>
</evidence>
<reference evidence="13 14" key="2">
    <citation type="submission" date="2018-11" db="EMBL/GenBank/DDBJ databases">
        <authorList>
            <consortium name="Pathogen Informatics"/>
        </authorList>
    </citation>
    <scope>NUCLEOTIDE SEQUENCE [LARGE SCALE GENOMIC DNA]</scope>
</reference>
<dbReference type="GO" id="GO:0015031">
    <property type="term" value="P:protein transport"/>
    <property type="evidence" value="ECO:0007669"/>
    <property type="project" value="UniProtKB-KW"/>
</dbReference>
<evidence type="ECO:0000313" key="13">
    <source>
        <dbReference type="EMBL" id="VDO77856.1"/>
    </source>
</evidence>
<accession>A0A183HVV1</accession>
<dbReference type="GO" id="GO:0004197">
    <property type="term" value="F:cysteine-type endopeptidase activity"/>
    <property type="evidence" value="ECO:0007669"/>
    <property type="project" value="TreeGrafter"/>
</dbReference>
<dbReference type="GO" id="GO:0019786">
    <property type="term" value="F:protein-phosphatidylethanolamide deconjugating activity"/>
    <property type="evidence" value="ECO:0007669"/>
    <property type="project" value="InterPro"/>
</dbReference>
<evidence type="ECO:0000259" key="12">
    <source>
        <dbReference type="Pfam" id="PF03416"/>
    </source>
</evidence>